<dbReference type="Proteomes" id="UP000325827">
    <property type="component" value="Unassembled WGS sequence"/>
</dbReference>
<dbReference type="Pfam" id="PF18029">
    <property type="entry name" value="Glyoxalase_6"/>
    <property type="match status" value="1"/>
</dbReference>
<comment type="caution">
    <text evidence="3">The sequence shown here is derived from an EMBL/GenBank/DDBJ whole genome shotgun (WGS) entry which is preliminary data.</text>
</comment>
<sequence length="365" mass="40297">MTPRALSWRRRARSPPCFLDRWSRSARPDLEMRTKLRDDGLARPEPPRGSRRRRSPCRAEGQPSMITRVGSITLDVPDLSASLRFFVEKVGLEATESDGSTAYLRADARHHDLILHQSATREAALRHLNLEVDGDLSEHVATAVAAGAVDIGPLAHPGVDAAHVLEIPSGYGVKLYTGMAPVPPPVPTTPQRPFRFSHFNIAVPEVAPMMEFFTAAFGLLPSDWIGSKDDPFLAWLHCPVFNAPHHGVAILQGEPKLHHIAFDYETVEGLIARVDNYVDDSHYLVWGMGRHGTGGSVFAYTEDASGLLVELDSGMISIGDDPRWREAQVWSLDDQRAVDEWGSAIPERWLAKRTAFLRPSASPVA</sequence>
<feature type="domain" description="VOC" evidence="2">
    <location>
        <begin position="195"/>
        <end position="314"/>
    </location>
</feature>
<dbReference type="Gene3D" id="3.10.180.10">
    <property type="entry name" value="2,3-Dihydroxybiphenyl 1,2-Dioxygenase, domain 1"/>
    <property type="match status" value="2"/>
</dbReference>
<dbReference type="Pfam" id="PF00903">
    <property type="entry name" value="Glyoxalase"/>
    <property type="match status" value="1"/>
</dbReference>
<dbReference type="InterPro" id="IPR041581">
    <property type="entry name" value="Glyoxalase_6"/>
</dbReference>
<dbReference type="OrthoDB" id="3827654at2"/>
<name>A0A5J5IZQ3_9MICO</name>
<evidence type="ECO:0000313" key="3">
    <source>
        <dbReference type="EMBL" id="KAA9107715.1"/>
    </source>
</evidence>
<keyword evidence="4" id="KW-1185">Reference proteome</keyword>
<organism evidence="3 4">
    <name type="scientific">Microbacterium rhizomatis</name>
    <dbReference type="NCBI Taxonomy" id="1631477"/>
    <lineage>
        <taxon>Bacteria</taxon>
        <taxon>Bacillati</taxon>
        <taxon>Actinomycetota</taxon>
        <taxon>Actinomycetes</taxon>
        <taxon>Micrococcales</taxon>
        <taxon>Microbacteriaceae</taxon>
        <taxon>Microbacterium</taxon>
    </lineage>
</organism>
<evidence type="ECO:0000259" key="2">
    <source>
        <dbReference type="PROSITE" id="PS51819"/>
    </source>
</evidence>
<reference evidence="4" key="1">
    <citation type="submission" date="2019-09" db="EMBL/GenBank/DDBJ databases">
        <title>Mumia zhuanghuii sp. nov. isolated from the intestinal contents of plateau pika (Ochotona curzoniae) in the Qinghai-Tibet plateau of China.</title>
        <authorList>
            <person name="Tian Z."/>
        </authorList>
    </citation>
    <scope>NUCLEOTIDE SEQUENCE [LARGE SCALE GENOMIC DNA]</scope>
    <source>
        <strain evidence="4">JCM 30598</strain>
    </source>
</reference>
<gene>
    <name evidence="3" type="ORF">F6B43_09710</name>
</gene>
<evidence type="ECO:0000256" key="1">
    <source>
        <dbReference type="SAM" id="MobiDB-lite"/>
    </source>
</evidence>
<dbReference type="EMBL" id="VYSA01000002">
    <property type="protein sequence ID" value="KAA9107715.1"/>
    <property type="molecule type" value="Genomic_DNA"/>
</dbReference>
<feature type="compositionally biased region" description="Basic and acidic residues" evidence="1">
    <location>
        <begin position="33"/>
        <end position="48"/>
    </location>
</feature>
<feature type="region of interest" description="Disordered" evidence="1">
    <location>
        <begin position="33"/>
        <end position="64"/>
    </location>
</feature>
<proteinExistence type="predicted"/>
<dbReference type="InterPro" id="IPR037523">
    <property type="entry name" value="VOC_core"/>
</dbReference>
<dbReference type="PROSITE" id="PS51819">
    <property type="entry name" value="VOC"/>
    <property type="match status" value="2"/>
</dbReference>
<dbReference type="AlphaFoldDB" id="A0A5J5IZQ3"/>
<protein>
    <recommendedName>
        <fullName evidence="2">VOC domain-containing protein</fullName>
    </recommendedName>
</protein>
<feature type="domain" description="VOC" evidence="2">
    <location>
        <begin position="68"/>
        <end position="178"/>
    </location>
</feature>
<accession>A0A5J5IZQ3</accession>
<evidence type="ECO:0000313" key="4">
    <source>
        <dbReference type="Proteomes" id="UP000325827"/>
    </source>
</evidence>
<dbReference type="InterPro" id="IPR004360">
    <property type="entry name" value="Glyas_Fos-R_dOase_dom"/>
</dbReference>
<dbReference type="SUPFAM" id="SSF54593">
    <property type="entry name" value="Glyoxalase/Bleomycin resistance protein/Dihydroxybiphenyl dioxygenase"/>
    <property type="match status" value="1"/>
</dbReference>
<dbReference type="InterPro" id="IPR029068">
    <property type="entry name" value="Glyas_Bleomycin-R_OHBP_Dase"/>
</dbReference>